<dbReference type="InterPro" id="IPR041698">
    <property type="entry name" value="Methyltransf_25"/>
</dbReference>
<dbReference type="AlphaFoldDB" id="A0A0G1QC30"/>
<sequence length="183" mass="20322">MGEVIGGATLIDPQLIFKKAHVEESQIVAELGCGHVGHYVFPLARMLGKDGTLYAVDIQKKILDNIAARALVERLANIKIVWSDLEKVGAARVPEGSLHHAFLINTLFQTAQHANVLREAYRLLSHGGRLTVVEWLPSGVPFGPSIERRVRPDILEEQANDVGFRVFTRFSAGPYHYALIFEK</sequence>
<reference evidence="2 3" key="1">
    <citation type="journal article" date="2015" name="Nature">
        <title>rRNA introns, odd ribosomes, and small enigmatic genomes across a large radiation of phyla.</title>
        <authorList>
            <person name="Brown C.T."/>
            <person name="Hug L.A."/>
            <person name="Thomas B.C."/>
            <person name="Sharon I."/>
            <person name="Castelle C.J."/>
            <person name="Singh A."/>
            <person name="Wilkins M.J."/>
            <person name="Williams K.H."/>
            <person name="Banfield J.F."/>
        </authorList>
    </citation>
    <scope>NUCLEOTIDE SEQUENCE [LARGE SCALE GENOMIC DNA]</scope>
</reference>
<name>A0A0G1QC30_9BACT</name>
<keyword evidence="2" id="KW-0489">Methyltransferase</keyword>
<evidence type="ECO:0000313" key="3">
    <source>
        <dbReference type="Proteomes" id="UP000033999"/>
    </source>
</evidence>
<dbReference type="Gene3D" id="3.40.50.150">
    <property type="entry name" value="Vaccinia Virus protein VP39"/>
    <property type="match status" value="1"/>
</dbReference>
<accession>A0A0G1QC30</accession>
<proteinExistence type="predicted"/>
<feature type="domain" description="Methyltransferase" evidence="1">
    <location>
        <begin position="28"/>
        <end position="128"/>
    </location>
</feature>
<keyword evidence="2" id="KW-0808">Transferase</keyword>
<evidence type="ECO:0000313" key="2">
    <source>
        <dbReference type="EMBL" id="KKU06205.1"/>
    </source>
</evidence>
<dbReference type="GO" id="GO:0032259">
    <property type="term" value="P:methylation"/>
    <property type="evidence" value="ECO:0007669"/>
    <property type="project" value="UniProtKB-KW"/>
</dbReference>
<evidence type="ECO:0000259" key="1">
    <source>
        <dbReference type="Pfam" id="PF13649"/>
    </source>
</evidence>
<dbReference type="InterPro" id="IPR029063">
    <property type="entry name" value="SAM-dependent_MTases_sf"/>
</dbReference>
<dbReference type="CDD" id="cd02440">
    <property type="entry name" value="AdoMet_MTases"/>
    <property type="match status" value="1"/>
</dbReference>
<gene>
    <name evidence="2" type="ORF">UX10_C0037G0011</name>
</gene>
<dbReference type="Proteomes" id="UP000033999">
    <property type="component" value="Unassembled WGS sequence"/>
</dbReference>
<dbReference type="EMBL" id="LCKX01000037">
    <property type="protein sequence ID" value="KKU06205.1"/>
    <property type="molecule type" value="Genomic_DNA"/>
</dbReference>
<dbReference type="SUPFAM" id="SSF53335">
    <property type="entry name" value="S-adenosyl-L-methionine-dependent methyltransferases"/>
    <property type="match status" value="1"/>
</dbReference>
<dbReference type="GO" id="GO:0008168">
    <property type="term" value="F:methyltransferase activity"/>
    <property type="evidence" value="ECO:0007669"/>
    <property type="project" value="UniProtKB-KW"/>
</dbReference>
<comment type="caution">
    <text evidence="2">The sequence shown here is derived from an EMBL/GenBank/DDBJ whole genome shotgun (WGS) entry which is preliminary data.</text>
</comment>
<dbReference type="Pfam" id="PF13649">
    <property type="entry name" value="Methyltransf_25"/>
    <property type="match status" value="1"/>
</dbReference>
<protein>
    <submittedName>
        <fullName evidence="2">Putative methyltransferase</fullName>
    </submittedName>
</protein>
<organism evidence="2 3">
    <name type="scientific">Candidatus Magasanikbacteria bacterium GW2011_GWA2_45_39</name>
    <dbReference type="NCBI Taxonomy" id="1619041"/>
    <lineage>
        <taxon>Bacteria</taxon>
        <taxon>Candidatus Magasanikiibacteriota</taxon>
    </lineage>
</organism>